<dbReference type="Gene3D" id="3.30.1370.110">
    <property type="match status" value="1"/>
</dbReference>
<feature type="domain" description="CUE" evidence="3">
    <location>
        <begin position="139"/>
        <end position="182"/>
    </location>
</feature>
<dbReference type="Pfam" id="PF02845">
    <property type="entry name" value="CUE"/>
    <property type="match status" value="1"/>
</dbReference>
<dbReference type="SUPFAM" id="SSF160443">
    <property type="entry name" value="SMR domain-like"/>
    <property type="match status" value="1"/>
</dbReference>
<organism evidence="4 5">
    <name type="scientific">Penicilliopsis zonata CBS 506.65</name>
    <dbReference type="NCBI Taxonomy" id="1073090"/>
    <lineage>
        <taxon>Eukaryota</taxon>
        <taxon>Fungi</taxon>
        <taxon>Dikarya</taxon>
        <taxon>Ascomycota</taxon>
        <taxon>Pezizomycotina</taxon>
        <taxon>Eurotiomycetes</taxon>
        <taxon>Eurotiomycetidae</taxon>
        <taxon>Eurotiales</taxon>
        <taxon>Aspergillaceae</taxon>
        <taxon>Penicilliopsis</taxon>
    </lineage>
</organism>
<dbReference type="Proteomes" id="UP000184188">
    <property type="component" value="Unassembled WGS sequence"/>
</dbReference>
<feature type="region of interest" description="Disordered" evidence="1">
    <location>
        <begin position="59"/>
        <end position="95"/>
    </location>
</feature>
<evidence type="ECO:0000313" key="5">
    <source>
        <dbReference type="Proteomes" id="UP000184188"/>
    </source>
</evidence>
<dbReference type="Pfam" id="PF26286">
    <property type="entry name" value="UBA_10"/>
    <property type="match status" value="1"/>
</dbReference>
<dbReference type="InterPro" id="IPR003892">
    <property type="entry name" value="CUE"/>
</dbReference>
<accession>A0A1L9SE41</accession>
<feature type="domain" description="Smr" evidence="2">
    <location>
        <begin position="462"/>
        <end position="548"/>
    </location>
</feature>
<dbReference type="GO" id="GO:0005634">
    <property type="term" value="C:nucleus"/>
    <property type="evidence" value="ECO:0007669"/>
    <property type="project" value="TreeGrafter"/>
</dbReference>
<gene>
    <name evidence="4" type="ORF">ASPZODRAFT_160310</name>
</gene>
<feature type="region of interest" description="Disordered" evidence="1">
    <location>
        <begin position="207"/>
        <end position="249"/>
    </location>
</feature>
<evidence type="ECO:0000313" key="4">
    <source>
        <dbReference type="EMBL" id="OJJ45451.1"/>
    </source>
</evidence>
<dbReference type="CDD" id="cd14279">
    <property type="entry name" value="CUE"/>
    <property type="match status" value="1"/>
</dbReference>
<feature type="region of interest" description="Disordered" evidence="1">
    <location>
        <begin position="118"/>
        <end position="139"/>
    </location>
</feature>
<protein>
    <recommendedName>
        <fullName evidence="6">Smr domain-containing protein</fullName>
    </recommendedName>
</protein>
<proteinExistence type="predicted"/>
<keyword evidence="5" id="KW-1185">Reference proteome</keyword>
<evidence type="ECO:0000259" key="3">
    <source>
        <dbReference type="PROSITE" id="PS51140"/>
    </source>
</evidence>
<dbReference type="OrthoDB" id="443981at2759"/>
<dbReference type="InterPro" id="IPR013899">
    <property type="entry name" value="DUF1771"/>
</dbReference>
<dbReference type="STRING" id="1073090.A0A1L9SE41"/>
<evidence type="ECO:0000256" key="1">
    <source>
        <dbReference type="SAM" id="MobiDB-lite"/>
    </source>
</evidence>
<feature type="compositionally biased region" description="Polar residues" evidence="1">
    <location>
        <begin position="120"/>
        <end position="131"/>
    </location>
</feature>
<dbReference type="InterPro" id="IPR058864">
    <property type="entry name" value="UBA_10"/>
</dbReference>
<dbReference type="GO" id="GO:0043130">
    <property type="term" value="F:ubiquitin binding"/>
    <property type="evidence" value="ECO:0007669"/>
    <property type="project" value="InterPro"/>
</dbReference>
<dbReference type="AlphaFoldDB" id="A0A1L9SE41"/>
<sequence length="550" mass="59187">MGENANDLLAELEKSYCPPLDPALFTAITSDFDLTDPAQVKQLQDTLDTLKLSAWEQEDLPFDPSGTSGTQPLNGLENDGAMSEPGASQYESTQSCETDLTSLASDFSFSLSVGEKQRAGYNNNNTSNKKQASGRVGGSQDDRIDYLAEMFPSIDLYTIQHTLRKCDNDVDRSMDVLLNMTFFDEQQPSEDGDQVAIPKGIDGFGENAVAGDIGRRKGRKRKTKNSRANSQSQPFLEEENSNSSAANNKWRTAQNDIEFILARTAPVLKKETVASTYHAHGASLSAAIRALATANKPQAEHCIGENPVLAAQVAELAQEFSSVPLTTLAGLLTISRNSISAANELAAAMVRRPAPASLSDIIKFSTPSVTAEVDVETPRPPRARTVQDYESVRTAAHSHFDASSTAFNKASAAYRRGKSDRLMGAAAAYYSSVGREHLEKAKRNASAAADAWVHGQSTADTLDLHGVSVQDAVRIASEGVALWWESLGDARYIRGGNSSARQGYRIITGVGRHSHDGTSRIGPAVGKMLAREGWKVEVGEGVLTVMGARQ</sequence>
<dbReference type="PROSITE" id="PS51140">
    <property type="entry name" value="CUE"/>
    <property type="match status" value="1"/>
</dbReference>
<dbReference type="VEuPathDB" id="FungiDB:ASPZODRAFT_160310"/>
<evidence type="ECO:0000259" key="2">
    <source>
        <dbReference type="PROSITE" id="PS50828"/>
    </source>
</evidence>
<dbReference type="SMART" id="SM01162">
    <property type="entry name" value="DUF1771"/>
    <property type="match status" value="1"/>
</dbReference>
<dbReference type="InterPro" id="IPR036063">
    <property type="entry name" value="Smr_dom_sf"/>
</dbReference>
<dbReference type="InterPro" id="IPR009060">
    <property type="entry name" value="UBA-like_sf"/>
</dbReference>
<dbReference type="SUPFAM" id="SSF46934">
    <property type="entry name" value="UBA-like"/>
    <property type="match status" value="1"/>
</dbReference>
<dbReference type="Gene3D" id="1.10.8.10">
    <property type="entry name" value="DNA helicase RuvA subunit, C-terminal domain"/>
    <property type="match status" value="1"/>
</dbReference>
<dbReference type="InterPro" id="IPR052772">
    <property type="entry name" value="Endo/PolyKinase_Domain-Protein"/>
</dbReference>
<dbReference type="GO" id="GO:0004519">
    <property type="term" value="F:endonuclease activity"/>
    <property type="evidence" value="ECO:0007669"/>
    <property type="project" value="TreeGrafter"/>
</dbReference>
<dbReference type="PROSITE" id="PS50828">
    <property type="entry name" value="SMR"/>
    <property type="match status" value="1"/>
</dbReference>
<dbReference type="PANTHER" id="PTHR46535:SF1">
    <property type="entry name" value="NEDD4-BINDING PROTEIN 2"/>
    <property type="match status" value="1"/>
</dbReference>
<dbReference type="PANTHER" id="PTHR46535">
    <property type="entry name" value="NEDD4-BINDING PROTEIN 2"/>
    <property type="match status" value="1"/>
</dbReference>
<feature type="compositionally biased region" description="Basic residues" evidence="1">
    <location>
        <begin position="216"/>
        <end position="225"/>
    </location>
</feature>
<dbReference type="RefSeq" id="XP_022579961.1">
    <property type="nucleotide sequence ID" value="XM_022726465.1"/>
</dbReference>
<dbReference type="EMBL" id="KV878345">
    <property type="protein sequence ID" value="OJJ45451.1"/>
    <property type="molecule type" value="Genomic_DNA"/>
</dbReference>
<dbReference type="Pfam" id="PF08590">
    <property type="entry name" value="DUF1771"/>
    <property type="match status" value="1"/>
</dbReference>
<dbReference type="GeneID" id="34612929"/>
<reference evidence="5" key="1">
    <citation type="journal article" date="2017" name="Genome Biol.">
        <title>Comparative genomics reveals high biological diversity and specific adaptations in the industrially and medically important fungal genus Aspergillus.</title>
        <authorList>
            <person name="de Vries R.P."/>
            <person name="Riley R."/>
            <person name="Wiebenga A."/>
            <person name="Aguilar-Osorio G."/>
            <person name="Amillis S."/>
            <person name="Uchima C.A."/>
            <person name="Anderluh G."/>
            <person name="Asadollahi M."/>
            <person name="Askin M."/>
            <person name="Barry K."/>
            <person name="Battaglia E."/>
            <person name="Bayram O."/>
            <person name="Benocci T."/>
            <person name="Braus-Stromeyer S.A."/>
            <person name="Caldana C."/>
            <person name="Canovas D."/>
            <person name="Cerqueira G.C."/>
            <person name="Chen F."/>
            <person name="Chen W."/>
            <person name="Choi C."/>
            <person name="Clum A."/>
            <person name="Dos Santos R.A."/>
            <person name="Damasio A.R."/>
            <person name="Diallinas G."/>
            <person name="Emri T."/>
            <person name="Fekete E."/>
            <person name="Flipphi M."/>
            <person name="Freyberg S."/>
            <person name="Gallo A."/>
            <person name="Gournas C."/>
            <person name="Habgood R."/>
            <person name="Hainaut M."/>
            <person name="Harispe M.L."/>
            <person name="Henrissat B."/>
            <person name="Hilden K.S."/>
            <person name="Hope R."/>
            <person name="Hossain A."/>
            <person name="Karabika E."/>
            <person name="Karaffa L."/>
            <person name="Karanyi Z."/>
            <person name="Krasevec N."/>
            <person name="Kuo A."/>
            <person name="Kusch H."/>
            <person name="LaButti K."/>
            <person name="Lagendijk E.L."/>
            <person name="Lapidus A."/>
            <person name="Levasseur A."/>
            <person name="Lindquist E."/>
            <person name="Lipzen A."/>
            <person name="Logrieco A.F."/>
            <person name="MacCabe A."/>
            <person name="Maekelae M.R."/>
            <person name="Malavazi I."/>
            <person name="Melin P."/>
            <person name="Meyer V."/>
            <person name="Mielnichuk N."/>
            <person name="Miskei M."/>
            <person name="Molnar A.P."/>
            <person name="Mule G."/>
            <person name="Ngan C.Y."/>
            <person name="Orejas M."/>
            <person name="Orosz E."/>
            <person name="Ouedraogo J.P."/>
            <person name="Overkamp K.M."/>
            <person name="Park H.-S."/>
            <person name="Perrone G."/>
            <person name="Piumi F."/>
            <person name="Punt P.J."/>
            <person name="Ram A.F."/>
            <person name="Ramon A."/>
            <person name="Rauscher S."/>
            <person name="Record E."/>
            <person name="Riano-Pachon D.M."/>
            <person name="Robert V."/>
            <person name="Roehrig J."/>
            <person name="Ruller R."/>
            <person name="Salamov A."/>
            <person name="Salih N.S."/>
            <person name="Samson R.A."/>
            <person name="Sandor E."/>
            <person name="Sanguinetti M."/>
            <person name="Schuetze T."/>
            <person name="Sepcic K."/>
            <person name="Shelest E."/>
            <person name="Sherlock G."/>
            <person name="Sophianopoulou V."/>
            <person name="Squina F.M."/>
            <person name="Sun H."/>
            <person name="Susca A."/>
            <person name="Todd R.B."/>
            <person name="Tsang A."/>
            <person name="Unkles S.E."/>
            <person name="van de Wiele N."/>
            <person name="van Rossen-Uffink D."/>
            <person name="Oliveira J.V."/>
            <person name="Vesth T.C."/>
            <person name="Visser J."/>
            <person name="Yu J.-H."/>
            <person name="Zhou M."/>
            <person name="Andersen M.R."/>
            <person name="Archer D.B."/>
            <person name="Baker S.E."/>
            <person name="Benoit I."/>
            <person name="Brakhage A.A."/>
            <person name="Braus G.H."/>
            <person name="Fischer R."/>
            <person name="Frisvad J.C."/>
            <person name="Goldman G.H."/>
            <person name="Houbraken J."/>
            <person name="Oakley B."/>
            <person name="Pocsi I."/>
            <person name="Scazzocchio C."/>
            <person name="Seiboth B."/>
            <person name="vanKuyk P.A."/>
            <person name="Wortman J."/>
            <person name="Dyer P.S."/>
            <person name="Grigoriev I.V."/>
        </authorList>
    </citation>
    <scope>NUCLEOTIDE SEQUENCE [LARGE SCALE GENOMIC DNA]</scope>
    <source>
        <strain evidence="5">CBS 506.65</strain>
    </source>
</reference>
<dbReference type="InterPro" id="IPR002625">
    <property type="entry name" value="Smr_dom"/>
</dbReference>
<name>A0A1L9SE41_9EURO</name>
<evidence type="ECO:0008006" key="6">
    <source>
        <dbReference type="Google" id="ProtNLM"/>
    </source>
</evidence>